<sequence length="133" mass="14744">MQLLLAAVLIIALVQVNCLTDKQKELLAQHYRECVASSKVDQAVLQKARAGDFANDPNLKTHIKCISEKIGFQGADGKFRRDVIEKKLKETIQGDNAKNAKLIETCVVANSDPQLQAFNAFKCLYTNAKINLL</sequence>
<evidence type="ECO:0000256" key="4">
    <source>
        <dbReference type="ARBA" id="ARBA00022729"/>
    </source>
</evidence>
<gene>
    <name evidence="6" type="primary">obp14</name>
</gene>
<evidence type="ECO:0000256" key="2">
    <source>
        <dbReference type="ARBA" id="ARBA00008098"/>
    </source>
</evidence>
<dbReference type="GO" id="GO:0005549">
    <property type="term" value="F:odorant binding"/>
    <property type="evidence" value="ECO:0007669"/>
    <property type="project" value="InterPro"/>
</dbReference>
<evidence type="ECO:0000256" key="1">
    <source>
        <dbReference type="ARBA" id="ARBA00004613"/>
    </source>
</evidence>
<dbReference type="GO" id="GO:0007608">
    <property type="term" value="P:sensory perception of smell"/>
    <property type="evidence" value="ECO:0007669"/>
    <property type="project" value="TreeGrafter"/>
</dbReference>
<feature type="chain" id="PRO_5007072042" evidence="5">
    <location>
        <begin position="19"/>
        <end position="133"/>
    </location>
</feature>
<dbReference type="SUPFAM" id="SSF47565">
    <property type="entry name" value="Insect pheromone/odorant-binding proteins"/>
    <property type="match status" value="1"/>
</dbReference>
<dbReference type="GO" id="GO:0005615">
    <property type="term" value="C:extracellular space"/>
    <property type="evidence" value="ECO:0007669"/>
    <property type="project" value="TreeGrafter"/>
</dbReference>
<dbReference type="CDD" id="cd23992">
    <property type="entry name" value="PBP_GOBP"/>
    <property type="match status" value="1"/>
</dbReference>
<proteinExistence type="evidence at transcript level"/>
<reference evidence="6" key="1">
    <citation type="submission" date="2015-01" db="EMBL/GenBank/DDBJ databases">
        <title>Molecular characterization, expression profiling, and prokaryotic expression of odorant binding protein genes in the Chinese white pine beetle, Dendroctonus armandi.</title>
        <authorList>
            <person name="Zhang R.R."/>
            <person name="Li Z.M."/>
            <person name="Wang J."/>
            <person name="Gao G.Q."/>
            <person name="Dai L.L."/>
            <person name="Chen H."/>
        </authorList>
    </citation>
    <scope>NUCLEOTIDE SEQUENCE</scope>
</reference>
<dbReference type="InterPro" id="IPR006170">
    <property type="entry name" value="PBP/GOBP"/>
</dbReference>
<evidence type="ECO:0000256" key="3">
    <source>
        <dbReference type="ARBA" id="ARBA00022525"/>
    </source>
</evidence>
<evidence type="ECO:0000256" key="5">
    <source>
        <dbReference type="SAM" id="SignalP"/>
    </source>
</evidence>
<dbReference type="PANTHER" id="PTHR11857">
    <property type="entry name" value="ODORANT BINDING PROTEIN-RELATED"/>
    <property type="match status" value="1"/>
</dbReference>
<dbReference type="InterPro" id="IPR036728">
    <property type="entry name" value="PBP_GOBP_sf"/>
</dbReference>
<comment type="similarity">
    <text evidence="2">Belongs to the PBP/GOBP family.</text>
</comment>
<protein>
    <submittedName>
        <fullName evidence="6">Odorant binding protein 14</fullName>
    </submittedName>
</protein>
<comment type="subcellular location">
    <subcellularLocation>
        <location evidence="1">Secreted</location>
    </subcellularLocation>
</comment>
<dbReference type="Pfam" id="PF01395">
    <property type="entry name" value="PBP_GOBP"/>
    <property type="match status" value="1"/>
</dbReference>
<name>A0A0X9IHE1_9CUCU</name>
<keyword evidence="4 5" id="KW-0732">Signal</keyword>
<evidence type="ECO:0000313" key="6">
    <source>
        <dbReference type="EMBL" id="ALM64972.1"/>
    </source>
</evidence>
<feature type="signal peptide" evidence="5">
    <location>
        <begin position="1"/>
        <end position="18"/>
    </location>
</feature>
<organism evidence="6">
    <name type="scientific">Dendroctonus armandi</name>
    <dbReference type="NCBI Taxonomy" id="77159"/>
    <lineage>
        <taxon>Eukaryota</taxon>
        <taxon>Metazoa</taxon>
        <taxon>Ecdysozoa</taxon>
        <taxon>Arthropoda</taxon>
        <taxon>Hexapoda</taxon>
        <taxon>Insecta</taxon>
        <taxon>Pterygota</taxon>
        <taxon>Neoptera</taxon>
        <taxon>Endopterygota</taxon>
        <taxon>Coleoptera</taxon>
        <taxon>Polyphaga</taxon>
        <taxon>Cucujiformia</taxon>
        <taxon>Curculionidae</taxon>
        <taxon>Scolytinae</taxon>
        <taxon>Dendroctonus</taxon>
    </lineage>
</organism>
<dbReference type="PANTHER" id="PTHR11857:SF43">
    <property type="entry name" value="GEO07291P1-RELATED"/>
    <property type="match status" value="1"/>
</dbReference>
<dbReference type="EMBL" id="KP453841">
    <property type="protein sequence ID" value="ALM64972.1"/>
    <property type="molecule type" value="mRNA"/>
</dbReference>
<accession>A0A0X9IHE1</accession>
<dbReference type="AlphaFoldDB" id="A0A0X9IHE1"/>
<dbReference type="SMART" id="SM00708">
    <property type="entry name" value="PhBP"/>
    <property type="match status" value="1"/>
</dbReference>
<keyword evidence="3" id="KW-0964">Secreted</keyword>
<dbReference type="Gene3D" id="1.10.238.20">
    <property type="entry name" value="Pheromone/general odorant binding protein domain"/>
    <property type="match status" value="1"/>
</dbReference>